<feature type="coiled-coil region" evidence="5">
    <location>
        <begin position="558"/>
        <end position="585"/>
    </location>
</feature>
<dbReference type="AlphaFoldDB" id="I0YUJ6"/>
<organism evidence="7 8">
    <name type="scientific">Coccomyxa subellipsoidea (strain C-169)</name>
    <name type="common">Green microalga</name>
    <dbReference type="NCBI Taxonomy" id="574566"/>
    <lineage>
        <taxon>Eukaryota</taxon>
        <taxon>Viridiplantae</taxon>
        <taxon>Chlorophyta</taxon>
        <taxon>core chlorophytes</taxon>
        <taxon>Trebouxiophyceae</taxon>
        <taxon>Trebouxiophyceae incertae sedis</taxon>
        <taxon>Coccomyxaceae</taxon>
        <taxon>Coccomyxa</taxon>
        <taxon>Coccomyxa subellipsoidea</taxon>
    </lineage>
</organism>
<evidence type="ECO:0000256" key="4">
    <source>
        <dbReference type="ARBA" id="ARBA00022753"/>
    </source>
</evidence>
<evidence type="ECO:0000259" key="6">
    <source>
        <dbReference type="PROSITE" id="PS51180"/>
    </source>
</evidence>
<dbReference type="KEGG" id="csl:COCSUDRAFT_29959"/>
<evidence type="ECO:0000256" key="5">
    <source>
        <dbReference type="SAM" id="Coils"/>
    </source>
</evidence>
<comment type="caution">
    <text evidence="7">The sequence shown here is derived from an EMBL/GenBank/DDBJ whole genome shotgun (WGS) entry which is preliminary data.</text>
</comment>
<evidence type="ECO:0000313" key="7">
    <source>
        <dbReference type="EMBL" id="EIE22065.1"/>
    </source>
</evidence>
<gene>
    <name evidence="7" type="ORF">COCSUDRAFT_29959</name>
</gene>
<dbReference type="SMART" id="SM01041">
    <property type="entry name" value="BRO1"/>
    <property type="match status" value="1"/>
</dbReference>
<keyword evidence="8" id="KW-1185">Reference proteome</keyword>
<sequence>MTSSRTPSMLLAVHCKKTDGLDLKTPIWNYIAATYSEQQANDAADDLATVQQLRSEIVGLTGSLPQLHETICKYYRALCLMETRFPISRDAGHIRLSFVWYDAFRHTKKTDQCSIHFEKAAVLFNLAAVLTQQALNADRSTDTGRKEAAKFFQEAAGSFAELRDVVSLRVEAPRPVDVSPEAANMLEKLCLAQAQEVTYEKFRADAKSPGILARLTRQVSVYYDEVARALAVYPLSQHFDRSWTAHVAVKAALYDAESQMQAAQQQRAEDNVNVEITRLKEAQKALGEAKRDIKQTSKELNQQLADMEESLATQLRRAERENSTVYLMRVPNIADLPPVQPHSVAKSTLPSQLDASGEQMFREVIPDGSARALSRYTDMVDALIRDQNDRLAAASDDARVRLRERDLPDCLQALDAGTAAVLPEGLRSELEQLEDSGGVRHLNDLKDQIQGLRRVAVEELGKVEAELQREAREDAVLRERHGAAWNRPSSAALNSTLLEKANLAAAGESDGRLEARLAQNASTFSALSLDNAVAAMPRLQAPMVSTGSEEPAAIVTKLRQALDAISRLSSERAALEEALKVEKNKDNILPRIMAVSGSYDKLFAEELKKYDALKAQVDENLAKQAAVMEVIDREAAAYKQAFGYNEWRAACETASAEVRRSMGGYKEVRDNMSEGLRFYMSLQEAIAVLAQQAGDYALTRSLQRCAPLWGLHV</sequence>
<reference evidence="7 8" key="1">
    <citation type="journal article" date="2012" name="Genome Biol.">
        <title>The genome of the polar eukaryotic microalga coccomyxa subellipsoidea reveals traits of cold adaptation.</title>
        <authorList>
            <person name="Blanc G."/>
            <person name="Agarkova I."/>
            <person name="Grimwood J."/>
            <person name="Kuo A."/>
            <person name="Brueggeman A."/>
            <person name="Dunigan D."/>
            <person name="Gurnon J."/>
            <person name="Ladunga I."/>
            <person name="Lindquist E."/>
            <person name="Lucas S."/>
            <person name="Pangilinan J."/>
            <person name="Proschold T."/>
            <person name="Salamov A."/>
            <person name="Schmutz J."/>
            <person name="Weeks D."/>
            <person name="Yamada T."/>
            <person name="Claverie J.M."/>
            <person name="Grigoriev I."/>
            <person name="Van Etten J."/>
            <person name="Lomsadze A."/>
            <person name="Borodovsky M."/>
        </authorList>
    </citation>
    <scope>NUCLEOTIDE SEQUENCE [LARGE SCALE GENOMIC DNA]</scope>
    <source>
        <strain evidence="7 8">C-169</strain>
    </source>
</reference>
<dbReference type="GO" id="GO:0043328">
    <property type="term" value="P:protein transport to vacuole involved in ubiquitin-dependent protein catabolic process via the multivesicular body sorting pathway"/>
    <property type="evidence" value="ECO:0007669"/>
    <property type="project" value="TreeGrafter"/>
</dbReference>
<dbReference type="PROSITE" id="PS51180">
    <property type="entry name" value="BRO1"/>
    <property type="match status" value="1"/>
</dbReference>
<name>I0YUJ6_COCSC</name>
<dbReference type="Pfam" id="PF13949">
    <property type="entry name" value="ALIX_LYPXL_bnd"/>
    <property type="match status" value="1"/>
</dbReference>
<dbReference type="Gene3D" id="1.20.140.50">
    <property type="entry name" value="alix/aip1 like domains"/>
    <property type="match status" value="1"/>
</dbReference>
<dbReference type="Proteomes" id="UP000007264">
    <property type="component" value="Unassembled WGS sequence"/>
</dbReference>
<dbReference type="PANTHER" id="PTHR23030">
    <property type="entry name" value="PCD6 INTERACTING PROTEIN-RELATED"/>
    <property type="match status" value="1"/>
</dbReference>
<dbReference type="InterPro" id="IPR025304">
    <property type="entry name" value="ALIX_V_dom"/>
</dbReference>
<dbReference type="RefSeq" id="XP_005646609.1">
    <property type="nucleotide sequence ID" value="XM_005646552.1"/>
</dbReference>
<dbReference type="EMBL" id="AGSI01000011">
    <property type="protein sequence ID" value="EIE22065.1"/>
    <property type="molecule type" value="Genomic_DNA"/>
</dbReference>
<dbReference type="InterPro" id="IPR038499">
    <property type="entry name" value="BRO1_sf"/>
</dbReference>
<comment type="subcellular location">
    <subcellularLocation>
        <location evidence="2">Cytoplasm</location>
    </subcellularLocation>
    <subcellularLocation>
        <location evidence="1">Endosome</location>
    </subcellularLocation>
</comment>
<protein>
    <submittedName>
        <fullName evidence="7">BRO1-domain-containing protein</fullName>
    </submittedName>
</protein>
<accession>I0YUJ6</accession>
<dbReference type="OrthoDB" id="64867at2759"/>
<evidence type="ECO:0000256" key="3">
    <source>
        <dbReference type="ARBA" id="ARBA00022490"/>
    </source>
</evidence>
<dbReference type="Pfam" id="PF03097">
    <property type="entry name" value="BRO1"/>
    <property type="match status" value="1"/>
</dbReference>
<evidence type="ECO:0000256" key="2">
    <source>
        <dbReference type="ARBA" id="ARBA00004496"/>
    </source>
</evidence>
<dbReference type="InterPro" id="IPR004328">
    <property type="entry name" value="BRO1_dom"/>
</dbReference>
<dbReference type="eggNOG" id="KOG2220">
    <property type="taxonomic scope" value="Eukaryota"/>
</dbReference>
<dbReference type="PANTHER" id="PTHR23030:SF30">
    <property type="entry name" value="TYROSINE-PROTEIN PHOSPHATASE NON-RECEPTOR TYPE 23"/>
    <property type="match status" value="1"/>
</dbReference>
<dbReference type="Gene3D" id="1.20.120.560">
    <property type="entry name" value="alix/aip1 in complex with the ypdl late domain"/>
    <property type="match status" value="1"/>
</dbReference>
<proteinExistence type="predicted"/>
<dbReference type="GO" id="GO:0005768">
    <property type="term" value="C:endosome"/>
    <property type="evidence" value="ECO:0007669"/>
    <property type="project" value="UniProtKB-SubCell"/>
</dbReference>
<feature type="coiled-coil region" evidence="5">
    <location>
        <begin position="279"/>
        <end position="321"/>
    </location>
</feature>
<feature type="domain" description="BRO1" evidence="6">
    <location>
        <begin position="9"/>
        <end position="398"/>
    </location>
</feature>
<dbReference type="GeneID" id="17040050"/>
<dbReference type="STRING" id="574566.I0YUJ6"/>
<evidence type="ECO:0000313" key="8">
    <source>
        <dbReference type="Proteomes" id="UP000007264"/>
    </source>
</evidence>
<keyword evidence="3" id="KW-0963">Cytoplasm</keyword>
<keyword evidence="5" id="KW-0175">Coiled coil</keyword>
<dbReference type="Gene3D" id="1.25.40.280">
    <property type="entry name" value="alix/aip1 like domains"/>
    <property type="match status" value="1"/>
</dbReference>
<dbReference type="CDD" id="cd09246">
    <property type="entry name" value="BRO1_Alix_like_1"/>
    <property type="match status" value="1"/>
</dbReference>
<keyword evidence="4" id="KW-0967">Endosome</keyword>
<evidence type="ECO:0000256" key="1">
    <source>
        <dbReference type="ARBA" id="ARBA00004177"/>
    </source>
</evidence>